<organism evidence="1 2">
    <name type="scientific">Neoasaia chiangmaiensis</name>
    <dbReference type="NCBI Taxonomy" id="320497"/>
    <lineage>
        <taxon>Bacteria</taxon>
        <taxon>Pseudomonadati</taxon>
        <taxon>Pseudomonadota</taxon>
        <taxon>Alphaproteobacteria</taxon>
        <taxon>Acetobacterales</taxon>
        <taxon>Acetobacteraceae</taxon>
        <taxon>Neoasaia</taxon>
    </lineage>
</organism>
<gene>
    <name evidence="1" type="ORF">A0U93_08740</name>
</gene>
<dbReference type="AlphaFoldDB" id="A0A1U9KQF1"/>
<name>A0A1U9KQF1_9PROT</name>
<accession>A0A1U9KQF1</accession>
<dbReference type="KEGG" id="nch:A0U93_08740"/>
<sequence>MSGTQQQVVSPTAPNEITAITELQPTDTVLLVRGNNVFQILFGQLTAAALPLSGGEISGGLSVASAPAEENDVVRLQNLTQALSTSGLASYASKAQTAATNAENSAQGAANAAATAVSGQKGAPLGVVPLDVNGAAMLSGQSVLQHDAATGVLTLNVAGLKVAFGVGDDPGASGQIWAADSGYLRYSIGPAT</sequence>
<dbReference type="STRING" id="320497.A0U93_08740"/>
<evidence type="ECO:0000313" key="1">
    <source>
        <dbReference type="EMBL" id="AQS88015.1"/>
    </source>
</evidence>
<keyword evidence="2" id="KW-1185">Reference proteome</keyword>
<protein>
    <submittedName>
        <fullName evidence="1">Uncharacterized protein</fullName>
    </submittedName>
</protein>
<proteinExistence type="predicted"/>
<dbReference type="EMBL" id="CP014691">
    <property type="protein sequence ID" value="AQS88015.1"/>
    <property type="molecule type" value="Genomic_DNA"/>
</dbReference>
<dbReference type="RefSeq" id="WP_077807031.1">
    <property type="nucleotide sequence ID" value="NZ_BJXS01000007.1"/>
</dbReference>
<reference evidence="1 2" key="1">
    <citation type="submission" date="2016-03" db="EMBL/GenBank/DDBJ databases">
        <title>Acetic acid bacteria sequencing.</title>
        <authorList>
            <person name="Brandt J."/>
            <person name="Jakob F."/>
            <person name="Vogel R.F."/>
        </authorList>
    </citation>
    <scope>NUCLEOTIDE SEQUENCE [LARGE SCALE GENOMIC DNA]</scope>
    <source>
        <strain evidence="1 2">NBRC 101099</strain>
    </source>
</reference>
<evidence type="ECO:0000313" key="2">
    <source>
        <dbReference type="Proteomes" id="UP000188604"/>
    </source>
</evidence>
<dbReference type="Proteomes" id="UP000188604">
    <property type="component" value="Chromosome"/>
</dbReference>